<proteinExistence type="predicted"/>
<sequence length="68" mass="7532">MDIESRRKPHAVGSHGKRAHTTTNTTIAYTTSDTNVKAATLQEQIRRNSTATIGYPTETGRKQTIFLT</sequence>
<protein>
    <submittedName>
        <fullName evidence="2">Uncharacterized protein</fullName>
    </submittedName>
</protein>
<gene>
    <name evidence="2" type="ORF">FCULG_00009290</name>
</gene>
<dbReference type="OrthoDB" id="5106274at2759"/>
<evidence type="ECO:0000313" key="3">
    <source>
        <dbReference type="Proteomes" id="UP000241587"/>
    </source>
</evidence>
<name>A0A2T4GGH4_FUSCU</name>
<accession>A0A2T4GGH4</accession>
<dbReference type="AlphaFoldDB" id="A0A2T4GGH4"/>
<feature type="compositionally biased region" description="Basic residues" evidence="1">
    <location>
        <begin position="7"/>
        <end position="20"/>
    </location>
</feature>
<dbReference type="Proteomes" id="UP000241587">
    <property type="component" value="Unassembled WGS sequence"/>
</dbReference>
<keyword evidence="3" id="KW-1185">Reference proteome</keyword>
<organism evidence="2 3">
    <name type="scientific">Fusarium culmorum</name>
    <dbReference type="NCBI Taxonomy" id="5516"/>
    <lineage>
        <taxon>Eukaryota</taxon>
        <taxon>Fungi</taxon>
        <taxon>Dikarya</taxon>
        <taxon>Ascomycota</taxon>
        <taxon>Pezizomycotina</taxon>
        <taxon>Sordariomycetes</taxon>
        <taxon>Hypocreomycetidae</taxon>
        <taxon>Hypocreales</taxon>
        <taxon>Nectriaceae</taxon>
        <taxon>Fusarium</taxon>
    </lineage>
</organism>
<dbReference type="EMBL" id="PVEM01000016">
    <property type="protein sequence ID" value="PTD02629.1"/>
    <property type="molecule type" value="Genomic_DNA"/>
</dbReference>
<evidence type="ECO:0000313" key="2">
    <source>
        <dbReference type="EMBL" id="PTD02629.1"/>
    </source>
</evidence>
<evidence type="ECO:0000256" key="1">
    <source>
        <dbReference type="SAM" id="MobiDB-lite"/>
    </source>
</evidence>
<comment type="caution">
    <text evidence="2">The sequence shown here is derived from an EMBL/GenBank/DDBJ whole genome shotgun (WGS) entry which is preliminary data.</text>
</comment>
<feature type="region of interest" description="Disordered" evidence="1">
    <location>
        <begin position="1"/>
        <end position="27"/>
    </location>
</feature>
<reference evidence="2 3" key="1">
    <citation type="submission" date="2018-02" db="EMBL/GenBank/DDBJ databases">
        <title>Fusarium culmorum secondary metabolites in fungal-bacterial-plant interactions.</title>
        <authorList>
            <person name="Schmidt R."/>
        </authorList>
    </citation>
    <scope>NUCLEOTIDE SEQUENCE [LARGE SCALE GENOMIC DNA]</scope>
    <source>
        <strain evidence="2 3">PV</strain>
    </source>
</reference>